<dbReference type="Proteomes" id="UP000325577">
    <property type="component" value="Linkage Group LG12"/>
</dbReference>
<evidence type="ECO:0000313" key="1">
    <source>
        <dbReference type="EMBL" id="KAA8542111.1"/>
    </source>
</evidence>
<evidence type="ECO:0000313" key="2">
    <source>
        <dbReference type="Proteomes" id="UP000325577"/>
    </source>
</evidence>
<keyword evidence="2" id="KW-1185">Reference proteome</keyword>
<sequence>MSHDNLKTVLQILRWRGLRRTSRRGVQYLKRQQRKEVLIQWGLFCLGSSYLLSLDPLCFRSSGRHQVEAWLE</sequence>
<accession>A0A5J5BLY2</accession>
<proteinExistence type="predicted"/>
<reference evidence="1 2" key="1">
    <citation type="submission" date="2019-09" db="EMBL/GenBank/DDBJ databases">
        <title>A chromosome-level genome assembly of the Chinese tupelo Nyssa sinensis.</title>
        <authorList>
            <person name="Yang X."/>
            <person name="Kang M."/>
            <person name="Yang Y."/>
            <person name="Xiong H."/>
            <person name="Wang M."/>
            <person name="Zhang Z."/>
            <person name="Wang Z."/>
            <person name="Wu H."/>
            <person name="Ma T."/>
            <person name="Liu J."/>
            <person name="Xi Z."/>
        </authorList>
    </citation>
    <scope>NUCLEOTIDE SEQUENCE [LARGE SCALE GENOMIC DNA]</scope>
    <source>
        <strain evidence="1">J267</strain>
        <tissue evidence="1">Leaf</tissue>
    </source>
</reference>
<organism evidence="1 2">
    <name type="scientific">Nyssa sinensis</name>
    <dbReference type="NCBI Taxonomy" id="561372"/>
    <lineage>
        <taxon>Eukaryota</taxon>
        <taxon>Viridiplantae</taxon>
        <taxon>Streptophyta</taxon>
        <taxon>Embryophyta</taxon>
        <taxon>Tracheophyta</taxon>
        <taxon>Spermatophyta</taxon>
        <taxon>Magnoliopsida</taxon>
        <taxon>eudicotyledons</taxon>
        <taxon>Gunneridae</taxon>
        <taxon>Pentapetalae</taxon>
        <taxon>asterids</taxon>
        <taxon>Cornales</taxon>
        <taxon>Nyssaceae</taxon>
        <taxon>Nyssa</taxon>
    </lineage>
</organism>
<protein>
    <submittedName>
        <fullName evidence="1">Uncharacterized protein</fullName>
    </submittedName>
</protein>
<gene>
    <name evidence="1" type="ORF">F0562_023263</name>
</gene>
<dbReference type="EMBL" id="CM018035">
    <property type="protein sequence ID" value="KAA8542111.1"/>
    <property type="molecule type" value="Genomic_DNA"/>
</dbReference>
<name>A0A5J5BLY2_9ASTE</name>
<dbReference type="AlphaFoldDB" id="A0A5J5BLY2"/>